<comment type="similarity">
    <text evidence="3 9">Belongs to the MoeA family.</text>
</comment>
<dbReference type="SMART" id="SM00852">
    <property type="entry name" value="MoCF_biosynth"/>
    <property type="match status" value="1"/>
</dbReference>
<evidence type="ECO:0000256" key="3">
    <source>
        <dbReference type="ARBA" id="ARBA00010763"/>
    </source>
</evidence>
<dbReference type="InterPro" id="IPR038987">
    <property type="entry name" value="MoeA-like"/>
</dbReference>
<dbReference type="CDD" id="cd00887">
    <property type="entry name" value="MoeA"/>
    <property type="match status" value="1"/>
</dbReference>
<accession>A0ABS2N8C7</accession>
<dbReference type="Proteomes" id="UP001646157">
    <property type="component" value="Unassembled WGS sequence"/>
</dbReference>
<dbReference type="EC" id="2.10.1.1" evidence="4 9"/>
<evidence type="ECO:0000313" key="12">
    <source>
        <dbReference type="Proteomes" id="UP001646157"/>
    </source>
</evidence>
<evidence type="ECO:0000256" key="9">
    <source>
        <dbReference type="RuleBase" id="RU365090"/>
    </source>
</evidence>
<dbReference type="InterPro" id="IPR005111">
    <property type="entry name" value="MoeA_C_domain_IV"/>
</dbReference>
<dbReference type="SUPFAM" id="SSF63882">
    <property type="entry name" value="MoeA N-terminal region -like"/>
    <property type="match status" value="1"/>
</dbReference>
<evidence type="ECO:0000313" key="11">
    <source>
        <dbReference type="EMBL" id="MBM7584106.1"/>
    </source>
</evidence>
<keyword evidence="9 11" id="KW-0808">Transferase</keyword>
<comment type="caution">
    <text evidence="11">The sequence shown here is derived from an EMBL/GenBank/DDBJ whole genome shotgun (WGS) entry which is preliminary data.</text>
</comment>
<dbReference type="SUPFAM" id="SSF53218">
    <property type="entry name" value="Molybdenum cofactor biosynthesis proteins"/>
    <property type="match status" value="1"/>
</dbReference>
<keyword evidence="9" id="KW-0460">Magnesium</keyword>
<dbReference type="NCBIfam" id="NF045515">
    <property type="entry name" value="Glp_gephyrin"/>
    <property type="match status" value="1"/>
</dbReference>
<dbReference type="InterPro" id="IPR005110">
    <property type="entry name" value="MoeA_linker/N"/>
</dbReference>
<reference evidence="11 12" key="1">
    <citation type="submission" date="2021-01" db="EMBL/GenBank/DDBJ databases">
        <title>Genomic Encyclopedia of Type Strains, Phase IV (KMG-IV): sequencing the most valuable type-strain genomes for metagenomic binning, comparative biology and taxonomic classification.</title>
        <authorList>
            <person name="Goeker M."/>
        </authorList>
    </citation>
    <scope>NUCLEOTIDE SEQUENCE [LARGE SCALE GENOMIC DNA]</scope>
    <source>
        <strain evidence="11 12">DSM 24834</strain>
    </source>
</reference>
<dbReference type="GO" id="GO:0061599">
    <property type="term" value="F:molybdopterin molybdotransferase activity"/>
    <property type="evidence" value="ECO:0007669"/>
    <property type="project" value="UniProtKB-EC"/>
</dbReference>
<dbReference type="EMBL" id="JAFBDZ010000001">
    <property type="protein sequence ID" value="MBM7584106.1"/>
    <property type="molecule type" value="Genomic_DNA"/>
</dbReference>
<sequence>MSEKRNPITVHQAVKTVMKWKKRGNKNVVNFSECDDGYLFDPICADHPVPPFNRSPYDGYAIRSQDTELLSSNNSIDFEVIDEIPAGHTIEKIVGKNQTVKIMTGGAIPPGADAVIMKELVSKKEGGKYITIKRKLKPGENISFKGEDVEAGTEIISKGTYINPGVKALLATFGYSKVPLVKKPIIGLIATGSELLHVHEPLAPGKIRNSNSHMVSSQIKRAGGNVNYYGQIGDDLEDLVELTQKALLECDFIITTGGVSVGDYDHLPEVYRSINAQELFNKVAMRPGSVTTVAEKEGKLLFGLSGNPSACYVGFELFVRPIIRYWNYSDSPYVRPVKAYLNKDFPKANPFTRFVRGELQYSSGDILFKPVGLDKSNAVSSLAKSDALMILPGGTRGYKKGNLVDVLLLEDQKGSEEMWDMRK</sequence>
<comment type="pathway">
    <text evidence="2 9">Cofactor biosynthesis; molybdopterin biosynthesis.</text>
</comment>
<name>A0ABS2N8C7_9BACI</name>
<dbReference type="Gene3D" id="2.170.190.11">
    <property type="entry name" value="Molybdopterin biosynthesis moea protein, domain 3"/>
    <property type="match status" value="1"/>
</dbReference>
<dbReference type="Pfam" id="PF03453">
    <property type="entry name" value="MoeA_N"/>
    <property type="match status" value="1"/>
</dbReference>
<keyword evidence="7 9" id="KW-0501">Molybdenum cofactor biosynthesis</keyword>
<feature type="domain" description="MoaB/Mog" evidence="10">
    <location>
        <begin position="187"/>
        <end position="325"/>
    </location>
</feature>
<dbReference type="Pfam" id="PF00994">
    <property type="entry name" value="MoCF_biosynth"/>
    <property type="match status" value="1"/>
</dbReference>
<dbReference type="Gene3D" id="2.40.340.10">
    <property type="entry name" value="MoeA, C-terminal, domain IV"/>
    <property type="match status" value="1"/>
</dbReference>
<comment type="function">
    <text evidence="1 9">Catalyzes the insertion of molybdate into adenylated molybdopterin with the concomitant release of AMP.</text>
</comment>
<organism evidence="11 12">
    <name type="scientific">Rossellomorea pakistanensis</name>
    <dbReference type="NCBI Taxonomy" id="992288"/>
    <lineage>
        <taxon>Bacteria</taxon>
        <taxon>Bacillati</taxon>
        <taxon>Bacillota</taxon>
        <taxon>Bacilli</taxon>
        <taxon>Bacillales</taxon>
        <taxon>Bacillaceae</taxon>
        <taxon>Rossellomorea</taxon>
    </lineage>
</organism>
<evidence type="ECO:0000256" key="7">
    <source>
        <dbReference type="ARBA" id="ARBA00023150"/>
    </source>
</evidence>
<dbReference type="Pfam" id="PF03454">
    <property type="entry name" value="MoeA_C"/>
    <property type="match status" value="1"/>
</dbReference>
<dbReference type="NCBIfam" id="TIGR00177">
    <property type="entry name" value="molyb_syn"/>
    <property type="match status" value="1"/>
</dbReference>
<proteinExistence type="inferred from homology"/>
<dbReference type="InterPro" id="IPR036425">
    <property type="entry name" value="MoaB/Mog-like_dom_sf"/>
</dbReference>
<evidence type="ECO:0000256" key="2">
    <source>
        <dbReference type="ARBA" id="ARBA00005046"/>
    </source>
</evidence>
<keyword evidence="6 9" id="KW-0500">Molybdenum</keyword>
<dbReference type="SUPFAM" id="SSF63867">
    <property type="entry name" value="MoeA C-terminal domain-like"/>
    <property type="match status" value="1"/>
</dbReference>
<evidence type="ECO:0000256" key="1">
    <source>
        <dbReference type="ARBA" id="ARBA00002901"/>
    </source>
</evidence>
<keyword evidence="12" id="KW-1185">Reference proteome</keyword>
<dbReference type="InterPro" id="IPR036688">
    <property type="entry name" value="MoeA_C_domain_IV_sf"/>
</dbReference>
<comment type="cofactor">
    <cofactor evidence="9">
        <name>Mg(2+)</name>
        <dbReference type="ChEBI" id="CHEBI:18420"/>
    </cofactor>
</comment>
<evidence type="ECO:0000259" key="10">
    <source>
        <dbReference type="SMART" id="SM00852"/>
    </source>
</evidence>
<evidence type="ECO:0000256" key="8">
    <source>
        <dbReference type="ARBA" id="ARBA00047317"/>
    </source>
</evidence>
<dbReference type="RefSeq" id="WP_205168296.1">
    <property type="nucleotide sequence ID" value="NZ_JAFBDZ010000001.1"/>
</dbReference>
<dbReference type="PANTHER" id="PTHR10192:SF5">
    <property type="entry name" value="GEPHYRIN"/>
    <property type="match status" value="1"/>
</dbReference>
<comment type="catalytic activity">
    <reaction evidence="8">
        <text>adenylyl-molybdopterin + molybdate = Mo-molybdopterin + AMP + H(+)</text>
        <dbReference type="Rhea" id="RHEA:35047"/>
        <dbReference type="ChEBI" id="CHEBI:15378"/>
        <dbReference type="ChEBI" id="CHEBI:36264"/>
        <dbReference type="ChEBI" id="CHEBI:62727"/>
        <dbReference type="ChEBI" id="CHEBI:71302"/>
        <dbReference type="ChEBI" id="CHEBI:456215"/>
        <dbReference type="EC" id="2.10.1.1"/>
    </reaction>
</comment>
<gene>
    <name evidence="11" type="ORF">JOC86_000643</name>
</gene>
<dbReference type="InterPro" id="IPR001453">
    <property type="entry name" value="MoaB/Mog_dom"/>
</dbReference>
<dbReference type="InterPro" id="IPR036135">
    <property type="entry name" value="MoeA_linker/N_sf"/>
</dbReference>
<dbReference type="Gene3D" id="3.90.105.10">
    <property type="entry name" value="Molybdopterin biosynthesis moea protein, domain 2"/>
    <property type="match status" value="1"/>
</dbReference>
<evidence type="ECO:0000256" key="6">
    <source>
        <dbReference type="ARBA" id="ARBA00022505"/>
    </source>
</evidence>
<evidence type="ECO:0000256" key="5">
    <source>
        <dbReference type="ARBA" id="ARBA00021108"/>
    </source>
</evidence>
<dbReference type="PANTHER" id="PTHR10192">
    <property type="entry name" value="MOLYBDOPTERIN BIOSYNTHESIS PROTEIN"/>
    <property type="match status" value="1"/>
</dbReference>
<protein>
    <recommendedName>
        <fullName evidence="5 9">Molybdopterin molybdenumtransferase</fullName>
        <ecNumber evidence="4 9">2.10.1.1</ecNumber>
    </recommendedName>
</protein>
<dbReference type="Gene3D" id="3.40.980.10">
    <property type="entry name" value="MoaB/Mog-like domain"/>
    <property type="match status" value="1"/>
</dbReference>
<keyword evidence="9" id="KW-0479">Metal-binding</keyword>
<evidence type="ECO:0000256" key="4">
    <source>
        <dbReference type="ARBA" id="ARBA00013269"/>
    </source>
</evidence>